<dbReference type="OrthoDB" id="433738at2759"/>
<protein>
    <submittedName>
        <fullName evidence="1">Uncharacterized protein</fullName>
    </submittedName>
</protein>
<dbReference type="STRING" id="303698.A0A1V6SLS7"/>
<dbReference type="PANTHER" id="PTHR46035">
    <property type="entry name" value="TETRATRICOPEPTIDE REPEAT PROTEIN 4"/>
    <property type="match status" value="1"/>
</dbReference>
<dbReference type="InterPro" id="IPR011990">
    <property type="entry name" value="TPR-like_helical_dom_sf"/>
</dbReference>
<name>A0A1V6SLS7_9EURO</name>
<dbReference type="GO" id="GO:0005829">
    <property type="term" value="C:cytosol"/>
    <property type="evidence" value="ECO:0007669"/>
    <property type="project" value="TreeGrafter"/>
</dbReference>
<organism evidence="1 2">
    <name type="scientific">Penicillium steckii</name>
    <dbReference type="NCBI Taxonomy" id="303698"/>
    <lineage>
        <taxon>Eukaryota</taxon>
        <taxon>Fungi</taxon>
        <taxon>Dikarya</taxon>
        <taxon>Ascomycota</taxon>
        <taxon>Pezizomycotina</taxon>
        <taxon>Eurotiomycetes</taxon>
        <taxon>Eurotiomycetidae</taxon>
        <taxon>Eurotiales</taxon>
        <taxon>Aspergillaceae</taxon>
        <taxon>Penicillium</taxon>
    </lineage>
</organism>
<dbReference type="GO" id="GO:0005634">
    <property type="term" value="C:nucleus"/>
    <property type="evidence" value="ECO:0007669"/>
    <property type="project" value="TreeGrafter"/>
</dbReference>
<proteinExistence type="predicted"/>
<evidence type="ECO:0000313" key="2">
    <source>
        <dbReference type="Proteomes" id="UP000191285"/>
    </source>
</evidence>
<dbReference type="GO" id="GO:0006457">
    <property type="term" value="P:protein folding"/>
    <property type="evidence" value="ECO:0007669"/>
    <property type="project" value="TreeGrafter"/>
</dbReference>
<dbReference type="Gene3D" id="1.25.40.10">
    <property type="entry name" value="Tetratricopeptide repeat domain"/>
    <property type="match status" value="1"/>
</dbReference>
<dbReference type="EMBL" id="MLKD01000032">
    <property type="protein sequence ID" value="OQE14916.1"/>
    <property type="molecule type" value="Genomic_DNA"/>
</dbReference>
<dbReference type="GO" id="GO:0051879">
    <property type="term" value="F:Hsp90 protein binding"/>
    <property type="evidence" value="ECO:0007669"/>
    <property type="project" value="TreeGrafter"/>
</dbReference>
<accession>A0A1V6SLS7</accession>
<dbReference type="AlphaFoldDB" id="A0A1V6SLS7"/>
<reference evidence="2" key="1">
    <citation type="journal article" date="2017" name="Nat. Microbiol.">
        <title>Global analysis of biosynthetic gene clusters reveals vast potential of secondary metabolite production in Penicillium species.</title>
        <authorList>
            <person name="Nielsen J.C."/>
            <person name="Grijseels S."/>
            <person name="Prigent S."/>
            <person name="Ji B."/>
            <person name="Dainat J."/>
            <person name="Nielsen K.F."/>
            <person name="Frisvad J.C."/>
            <person name="Workman M."/>
            <person name="Nielsen J."/>
        </authorList>
    </citation>
    <scope>NUCLEOTIDE SEQUENCE [LARGE SCALE GENOMIC DNA]</scope>
    <source>
        <strain evidence="2">IBT 24891</strain>
    </source>
</reference>
<sequence length="212" mass="23293">MASEIDLYNQYPLHMDPATKAISLPQSSAYTTTQHNTITTELTELNALHRSLISLDAPNIPPPPLPVTPKRSAQITKLRESANTAFRKNNYDEAVRLYTYAIEMGVARPGWEPVTLAREELAGLYGNRAQAQIALQAWPEGLTDAKLSVDSKPMGNVKAWWRAGKCLAEMGRYDEAKGFLVKGIEIEGRGSDGAKELIALLEDVEAALKRSA</sequence>
<evidence type="ECO:0000313" key="1">
    <source>
        <dbReference type="EMBL" id="OQE14916.1"/>
    </source>
</evidence>
<gene>
    <name evidence="1" type="ORF">PENSTE_c032G07769</name>
</gene>
<dbReference type="SUPFAM" id="SSF48452">
    <property type="entry name" value="TPR-like"/>
    <property type="match status" value="1"/>
</dbReference>
<dbReference type="PANTHER" id="PTHR46035:SF3">
    <property type="entry name" value="TRANSLOCATION PROTEIN SEC72"/>
    <property type="match status" value="1"/>
</dbReference>
<dbReference type="Proteomes" id="UP000191285">
    <property type="component" value="Unassembled WGS sequence"/>
</dbReference>
<dbReference type="GO" id="GO:0030544">
    <property type="term" value="F:Hsp70 protein binding"/>
    <property type="evidence" value="ECO:0007669"/>
    <property type="project" value="TreeGrafter"/>
</dbReference>
<keyword evidence="2" id="KW-1185">Reference proteome</keyword>
<comment type="caution">
    <text evidence="1">The sequence shown here is derived from an EMBL/GenBank/DDBJ whole genome shotgun (WGS) entry which is preliminary data.</text>
</comment>